<dbReference type="GO" id="GO:0004521">
    <property type="term" value="F:RNA endonuclease activity"/>
    <property type="evidence" value="ECO:0007669"/>
    <property type="project" value="TreeGrafter"/>
</dbReference>
<dbReference type="EMBL" id="AZGD01000006">
    <property type="protein sequence ID" value="KRM20294.1"/>
    <property type="molecule type" value="Genomic_DNA"/>
</dbReference>
<dbReference type="PANTHER" id="PTHR33988:SF3">
    <property type="entry name" value="ENDORIBONUCLEASE TOXIN CHPB-RELATED"/>
    <property type="match status" value="1"/>
</dbReference>
<dbReference type="eggNOG" id="COG2337">
    <property type="taxonomic scope" value="Bacteria"/>
</dbReference>
<proteinExistence type="inferred from homology"/>
<dbReference type="Pfam" id="PF02452">
    <property type="entry name" value="PemK_toxin"/>
    <property type="match status" value="1"/>
</dbReference>
<dbReference type="Gene3D" id="2.30.30.110">
    <property type="match status" value="1"/>
</dbReference>
<evidence type="ECO:0000313" key="3">
    <source>
        <dbReference type="EMBL" id="KRM20294.1"/>
    </source>
</evidence>
<organism evidence="3 4">
    <name type="scientific">Ligilactobacillus hayakitensis DSM 18933 = JCM 14209</name>
    <dbReference type="NCBI Taxonomy" id="1423755"/>
    <lineage>
        <taxon>Bacteria</taxon>
        <taxon>Bacillati</taxon>
        <taxon>Bacillota</taxon>
        <taxon>Bacilli</taxon>
        <taxon>Lactobacillales</taxon>
        <taxon>Lactobacillaceae</taxon>
        <taxon>Ligilactobacillus</taxon>
    </lineage>
</organism>
<evidence type="ECO:0000256" key="1">
    <source>
        <dbReference type="ARBA" id="ARBA00007521"/>
    </source>
</evidence>
<dbReference type="AlphaFoldDB" id="A0A0R1WZI7"/>
<dbReference type="SUPFAM" id="SSF50118">
    <property type="entry name" value="Cell growth inhibitor/plasmid maintenance toxic component"/>
    <property type="match status" value="1"/>
</dbReference>
<name>A0A0R1WZI7_9LACO</name>
<dbReference type="PANTHER" id="PTHR33988">
    <property type="entry name" value="ENDORIBONUCLEASE MAZF-RELATED"/>
    <property type="match status" value="1"/>
</dbReference>
<gene>
    <name evidence="3" type="ORF">FC40_GL000213</name>
</gene>
<dbReference type="GO" id="GO:0003677">
    <property type="term" value="F:DNA binding"/>
    <property type="evidence" value="ECO:0007669"/>
    <property type="project" value="InterPro"/>
</dbReference>
<dbReference type="InterPro" id="IPR003477">
    <property type="entry name" value="PemK-like"/>
</dbReference>
<dbReference type="STRING" id="1423755.FC40_GL000213"/>
<dbReference type="InterPro" id="IPR011067">
    <property type="entry name" value="Plasmid_toxin/cell-grow_inhib"/>
</dbReference>
<dbReference type="GO" id="GO:0006402">
    <property type="term" value="P:mRNA catabolic process"/>
    <property type="evidence" value="ECO:0007669"/>
    <property type="project" value="TreeGrafter"/>
</dbReference>
<protein>
    <submittedName>
        <fullName evidence="3">Uncharacterized protein</fullName>
    </submittedName>
</protein>
<comment type="caution">
    <text evidence="3">The sequence shown here is derived from an EMBL/GenBank/DDBJ whole genome shotgun (WGS) entry which is preliminary data.</text>
</comment>
<dbReference type="GO" id="GO:0016075">
    <property type="term" value="P:rRNA catabolic process"/>
    <property type="evidence" value="ECO:0007669"/>
    <property type="project" value="TreeGrafter"/>
</dbReference>
<evidence type="ECO:0000313" key="4">
    <source>
        <dbReference type="Proteomes" id="UP000051054"/>
    </source>
</evidence>
<dbReference type="Proteomes" id="UP000051054">
    <property type="component" value="Unassembled WGS sequence"/>
</dbReference>
<dbReference type="RefSeq" id="WP_025021953.1">
    <property type="nucleotide sequence ID" value="NZ_AZGD01000006.1"/>
</dbReference>
<dbReference type="PATRIC" id="fig|1423755.3.peg.229"/>
<comment type="similarity">
    <text evidence="1">Belongs to the PemK/MazF family.</text>
</comment>
<keyword evidence="2" id="KW-1277">Toxin-antitoxin system</keyword>
<accession>A0A0R1WZI7</accession>
<sequence>MNLKVGDIVFLSNDPKPQNNNEQKGGRPWLVLSVEGFNQVTPFVWAVPFTTSERDYPLAYKWDVEGKTSGTLLCDQLTTLDVKHRDYQFIEHVKVPNEVMNNIRAVLNI</sequence>
<reference evidence="3 4" key="1">
    <citation type="journal article" date="2015" name="Genome Announc.">
        <title>Expanding the biotechnology potential of lactobacilli through comparative genomics of 213 strains and associated genera.</title>
        <authorList>
            <person name="Sun Z."/>
            <person name="Harris H.M."/>
            <person name="McCann A."/>
            <person name="Guo C."/>
            <person name="Argimon S."/>
            <person name="Zhang W."/>
            <person name="Yang X."/>
            <person name="Jeffery I.B."/>
            <person name="Cooney J.C."/>
            <person name="Kagawa T.F."/>
            <person name="Liu W."/>
            <person name="Song Y."/>
            <person name="Salvetti E."/>
            <person name="Wrobel A."/>
            <person name="Rasinkangas P."/>
            <person name="Parkhill J."/>
            <person name="Rea M.C."/>
            <person name="O'Sullivan O."/>
            <person name="Ritari J."/>
            <person name="Douillard F.P."/>
            <person name="Paul Ross R."/>
            <person name="Yang R."/>
            <person name="Briner A.E."/>
            <person name="Felis G.E."/>
            <person name="de Vos W.M."/>
            <person name="Barrangou R."/>
            <person name="Klaenhammer T.R."/>
            <person name="Caufield P.W."/>
            <person name="Cui Y."/>
            <person name="Zhang H."/>
            <person name="O'Toole P.W."/>
        </authorList>
    </citation>
    <scope>NUCLEOTIDE SEQUENCE [LARGE SCALE GENOMIC DNA]</scope>
    <source>
        <strain evidence="3 4">DSM 18933</strain>
    </source>
</reference>
<evidence type="ECO:0000256" key="2">
    <source>
        <dbReference type="ARBA" id="ARBA00022649"/>
    </source>
</evidence>
<keyword evidence="4" id="KW-1185">Reference proteome</keyword>